<dbReference type="AlphaFoldDB" id="A0A2G7TA05"/>
<dbReference type="EMBL" id="PEKC01000012">
    <property type="protein sequence ID" value="PII36752.1"/>
    <property type="molecule type" value="Genomic_DNA"/>
</dbReference>
<proteinExistence type="predicted"/>
<gene>
    <name evidence="1" type="ORF">CTI11_05505</name>
</gene>
<evidence type="ECO:0000313" key="1">
    <source>
        <dbReference type="EMBL" id="PII36752.1"/>
    </source>
</evidence>
<organism evidence="1">
    <name type="scientific">Chryseobacterium sp. B5</name>
    <dbReference type="NCBI Taxonomy" id="2050562"/>
    <lineage>
        <taxon>Bacteria</taxon>
        <taxon>Pseudomonadati</taxon>
        <taxon>Bacteroidota</taxon>
        <taxon>Flavobacteriia</taxon>
        <taxon>Flavobacteriales</taxon>
        <taxon>Weeksellaceae</taxon>
        <taxon>Chryseobacterium group</taxon>
        <taxon>Chryseobacterium</taxon>
    </lineage>
</organism>
<reference evidence="1" key="1">
    <citation type="submission" date="2017-10" db="EMBL/GenBank/DDBJ databases">
        <title>Chryseobacterium sp. B5 is a hydrocarbonoclastic and plant growth promoting bacterium.</title>
        <authorList>
            <person name="Thijs S."/>
            <person name="Gkorezis P."/>
            <person name="Van Hamme J."/>
        </authorList>
    </citation>
    <scope>NUCLEOTIDE SEQUENCE</scope>
    <source>
        <strain evidence="1">B5</strain>
    </source>
</reference>
<comment type="caution">
    <text evidence="1">The sequence shown here is derived from an EMBL/GenBank/DDBJ whole genome shotgun (WGS) entry which is preliminary data.</text>
</comment>
<protein>
    <submittedName>
        <fullName evidence="1">Uncharacterized protein</fullName>
    </submittedName>
</protein>
<accession>A0A2G7TA05</accession>
<name>A0A2G7TA05_9FLAO</name>
<sequence length="74" mass="8394">MPLRWPCGPRAPAAPWRRGAPWLRRIDLLIPDLPLSSPVPPHRDAYLTAEEQSAHDPFTPCCSRARCERLVLDP</sequence>